<evidence type="ECO:0000256" key="1">
    <source>
        <dbReference type="SAM" id="MobiDB-lite"/>
    </source>
</evidence>
<sequence>MSKKTHHVVPAQNGGWNIKKGGGERAILHTQTKKEAIDKGREISKNQHSEFYIHNLNGQISQKDSHGNDKYPPKG</sequence>
<feature type="compositionally biased region" description="Basic and acidic residues" evidence="1">
    <location>
        <begin position="63"/>
        <end position="75"/>
    </location>
</feature>
<evidence type="ECO:0000313" key="3">
    <source>
        <dbReference type="Proteomes" id="UP000297465"/>
    </source>
</evidence>
<dbReference type="EMBL" id="RQFO01000014">
    <property type="protein sequence ID" value="TGL02362.1"/>
    <property type="molecule type" value="Genomic_DNA"/>
</dbReference>
<evidence type="ECO:0000313" key="2">
    <source>
        <dbReference type="EMBL" id="TGL02362.1"/>
    </source>
</evidence>
<name>A0ABY2LQK9_9LEPT</name>
<reference evidence="3" key="1">
    <citation type="journal article" date="2019" name="PLoS Negl. Trop. Dis.">
        <title>Revisiting the worldwide diversity of Leptospira species in the environment.</title>
        <authorList>
            <person name="Vincent A.T."/>
            <person name="Schiettekatte O."/>
            <person name="Bourhy P."/>
            <person name="Veyrier F.J."/>
            <person name="Picardeau M."/>
        </authorList>
    </citation>
    <scope>NUCLEOTIDE SEQUENCE [LARGE SCALE GENOMIC DNA]</scope>
    <source>
        <strain evidence="3">201800278</strain>
    </source>
</reference>
<keyword evidence="3" id="KW-1185">Reference proteome</keyword>
<dbReference type="InterPro" id="IPR018691">
    <property type="entry name" value="DUF2188"/>
</dbReference>
<comment type="caution">
    <text evidence="2">The sequence shown here is derived from an EMBL/GenBank/DDBJ whole genome shotgun (WGS) entry which is preliminary data.</text>
</comment>
<proteinExistence type="predicted"/>
<dbReference type="RefSeq" id="WP_135574159.1">
    <property type="nucleotide sequence ID" value="NZ_RQFN01000026.1"/>
</dbReference>
<feature type="region of interest" description="Disordered" evidence="1">
    <location>
        <begin position="1"/>
        <end position="23"/>
    </location>
</feature>
<dbReference type="Pfam" id="PF09954">
    <property type="entry name" value="DUF2188"/>
    <property type="match status" value="1"/>
</dbReference>
<gene>
    <name evidence="2" type="ORF">EHQ31_09295</name>
</gene>
<feature type="region of interest" description="Disordered" evidence="1">
    <location>
        <begin position="46"/>
        <end position="75"/>
    </location>
</feature>
<organism evidence="2 3">
    <name type="scientific">Leptospira montravelensis</name>
    <dbReference type="NCBI Taxonomy" id="2484961"/>
    <lineage>
        <taxon>Bacteria</taxon>
        <taxon>Pseudomonadati</taxon>
        <taxon>Spirochaetota</taxon>
        <taxon>Spirochaetia</taxon>
        <taxon>Leptospirales</taxon>
        <taxon>Leptospiraceae</taxon>
        <taxon>Leptospira</taxon>
    </lineage>
</organism>
<accession>A0ABY2LQK9</accession>
<dbReference type="Proteomes" id="UP000297465">
    <property type="component" value="Unassembled WGS sequence"/>
</dbReference>
<protein>
    <submittedName>
        <fullName evidence="2">DUF2188 domain-containing protein</fullName>
    </submittedName>
</protein>